<proteinExistence type="predicted"/>
<dbReference type="EMBL" id="JACHMH010000001">
    <property type="protein sequence ID" value="MBB4677280.1"/>
    <property type="molecule type" value="Genomic_DNA"/>
</dbReference>
<keyword evidence="4" id="KW-1185">Reference proteome</keyword>
<evidence type="ECO:0000256" key="2">
    <source>
        <dbReference type="SAM" id="SignalP"/>
    </source>
</evidence>
<keyword evidence="2" id="KW-0732">Signal</keyword>
<gene>
    <name evidence="3" type="ORF">HNR67_003398</name>
</gene>
<accession>A0A7W7CA39</accession>
<dbReference type="AlphaFoldDB" id="A0A7W7CA39"/>
<dbReference type="PROSITE" id="PS51257">
    <property type="entry name" value="PROKAR_LIPOPROTEIN"/>
    <property type="match status" value="1"/>
</dbReference>
<feature type="signal peptide" evidence="2">
    <location>
        <begin position="1"/>
        <end position="18"/>
    </location>
</feature>
<evidence type="ECO:0000313" key="4">
    <source>
        <dbReference type="Proteomes" id="UP000533598"/>
    </source>
</evidence>
<dbReference type="Pfam" id="PF12079">
    <property type="entry name" value="DUF3558"/>
    <property type="match status" value="1"/>
</dbReference>
<sequence length="220" mass="22945">MKKLLPLLAALVALTACTQSIPGTPTAAGQNAAESGVTPPSGEKVKRQPIRLGLQNPPKDWKAAGAPFDPCTVLGWPDIPEAQRDPKNRPPKLMALKKDDAIETGCMFYNDEMVSIVIPSSGQPVPSAAPVTKSPFFRVSVVWGSTIDPARFGGEKVTIGGKSAAVVPDKIGSLNDPICLVAMKFGKGGGGVDVRNGRFPGLDPCPIAKALAEKLATKVP</sequence>
<reference evidence="3 4" key="1">
    <citation type="submission" date="2020-08" db="EMBL/GenBank/DDBJ databases">
        <title>Sequencing the genomes of 1000 actinobacteria strains.</title>
        <authorList>
            <person name="Klenk H.-P."/>
        </authorList>
    </citation>
    <scope>NUCLEOTIDE SEQUENCE [LARGE SCALE GENOMIC DNA]</scope>
    <source>
        <strain evidence="3 4">DSM 44230</strain>
    </source>
</reference>
<evidence type="ECO:0000256" key="1">
    <source>
        <dbReference type="SAM" id="MobiDB-lite"/>
    </source>
</evidence>
<protein>
    <recommendedName>
        <fullName evidence="5">DUF3558 domain-containing protein</fullName>
    </recommendedName>
</protein>
<dbReference type="InterPro" id="IPR024520">
    <property type="entry name" value="DUF3558"/>
</dbReference>
<feature type="compositionally biased region" description="Polar residues" evidence="1">
    <location>
        <begin position="22"/>
        <end position="33"/>
    </location>
</feature>
<organism evidence="3 4">
    <name type="scientific">Crossiella cryophila</name>
    <dbReference type="NCBI Taxonomy" id="43355"/>
    <lineage>
        <taxon>Bacteria</taxon>
        <taxon>Bacillati</taxon>
        <taxon>Actinomycetota</taxon>
        <taxon>Actinomycetes</taxon>
        <taxon>Pseudonocardiales</taxon>
        <taxon>Pseudonocardiaceae</taxon>
        <taxon>Crossiella</taxon>
    </lineage>
</organism>
<dbReference type="Proteomes" id="UP000533598">
    <property type="component" value="Unassembled WGS sequence"/>
</dbReference>
<evidence type="ECO:0000313" key="3">
    <source>
        <dbReference type="EMBL" id="MBB4677280.1"/>
    </source>
</evidence>
<comment type="caution">
    <text evidence="3">The sequence shown here is derived from an EMBL/GenBank/DDBJ whole genome shotgun (WGS) entry which is preliminary data.</text>
</comment>
<name>A0A7W7CA39_9PSEU</name>
<feature type="chain" id="PRO_5039695977" description="DUF3558 domain-containing protein" evidence="2">
    <location>
        <begin position="19"/>
        <end position="220"/>
    </location>
</feature>
<feature type="region of interest" description="Disordered" evidence="1">
    <location>
        <begin position="22"/>
        <end position="45"/>
    </location>
</feature>
<evidence type="ECO:0008006" key="5">
    <source>
        <dbReference type="Google" id="ProtNLM"/>
    </source>
</evidence>
<dbReference type="RefSeq" id="WP_185003252.1">
    <property type="nucleotide sequence ID" value="NZ_BAAAUI010000050.1"/>
</dbReference>